<evidence type="ECO:0000259" key="11">
    <source>
        <dbReference type="Pfam" id="PF02463"/>
    </source>
</evidence>
<feature type="coiled-coil region" evidence="10">
    <location>
        <begin position="342"/>
        <end position="387"/>
    </location>
</feature>
<dbReference type="GO" id="GO:0006281">
    <property type="term" value="P:DNA repair"/>
    <property type="evidence" value="ECO:0007669"/>
    <property type="project" value="UniProtKB-KW"/>
</dbReference>
<keyword evidence="4" id="KW-0547">Nucleotide-binding</keyword>
<evidence type="ECO:0000256" key="4">
    <source>
        <dbReference type="ARBA" id="ARBA00022741"/>
    </source>
</evidence>
<evidence type="ECO:0000256" key="8">
    <source>
        <dbReference type="ARBA" id="ARBA00033408"/>
    </source>
</evidence>
<dbReference type="SUPFAM" id="SSF52540">
    <property type="entry name" value="P-loop containing nucleoside triphosphate hydrolases"/>
    <property type="match status" value="1"/>
</dbReference>
<keyword evidence="6" id="KW-0067">ATP-binding</keyword>
<feature type="coiled-coil region" evidence="10">
    <location>
        <begin position="163"/>
        <end position="227"/>
    </location>
</feature>
<evidence type="ECO:0000256" key="10">
    <source>
        <dbReference type="SAM" id="Coils"/>
    </source>
</evidence>
<dbReference type="RefSeq" id="WP_003543196.1">
    <property type="nucleotide sequence ID" value="NC_015565.1"/>
</dbReference>
<dbReference type="HOGENOM" id="CLU_018297_3_1_9"/>
<dbReference type="eggNOG" id="COG0497">
    <property type="taxonomic scope" value="Bacteria"/>
</dbReference>
<evidence type="ECO:0000256" key="6">
    <source>
        <dbReference type="ARBA" id="ARBA00022840"/>
    </source>
</evidence>
<dbReference type="InterPro" id="IPR027417">
    <property type="entry name" value="P-loop_NTPase"/>
</dbReference>
<dbReference type="AlphaFoldDB" id="F6B9N6"/>
<keyword evidence="7 9" id="KW-0234">DNA repair</keyword>
<dbReference type="InterPro" id="IPR004604">
    <property type="entry name" value="DNA_recomb/repair_RecN"/>
</dbReference>
<proteinExistence type="inferred from homology"/>
<dbReference type="GO" id="GO:0043590">
    <property type="term" value="C:bacterial nucleoid"/>
    <property type="evidence" value="ECO:0007669"/>
    <property type="project" value="TreeGrafter"/>
</dbReference>
<reference evidence="12 13" key="1">
    <citation type="submission" date="2011-05" db="EMBL/GenBank/DDBJ databases">
        <title>Complete sequence of Desulfotomaculum carboxydivorans CO-1-SRB.</title>
        <authorList>
            <consortium name="US DOE Joint Genome Institute"/>
            <person name="Lucas S."/>
            <person name="Han J."/>
            <person name="Lapidus A."/>
            <person name="Cheng J.-F."/>
            <person name="Goodwin L."/>
            <person name="Pitluck S."/>
            <person name="Peters L."/>
            <person name="Mikhailova N."/>
            <person name="Lu M."/>
            <person name="Han C."/>
            <person name="Tapia R."/>
            <person name="Land M."/>
            <person name="Hauser L."/>
            <person name="Kyrpides N."/>
            <person name="Ivanova N."/>
            <person name="Pagani I."/>
            <person name="Stams A."/>
            <person name="Plugge C."/>
            <person name="Muyzer G."/>
            <person name="Kuever J."/>
            <person name="Parshina S."/>
            <person name="Ivanova A."/>
            <person name="Nazina T."/>
            <person name="Woyke T."/>
        </authorList>
    </citation>
    <scope>NUCLEOTIDE SEQUENCE [LARGE SCALE GENOMIC DNA]</scope>
    <source>
        <strain evidence="13">DSM 14880 / VKM B-2319 / CO-1-SRB</strain>
    </source>
</reference>
<keyword evidence="10" id="KW-0175">Coiled coil</keyword>
<dbReference type="GO" id="GO:0006310">
    <property type="term" value="P:DNA recombination"/>
    <property type="evidence" value="ECO:0007669"/>
    <property type="project" value="InterPro"/>
</dbReference>
<dbReference type="FunFam" id="3.40.50.300:FF:000319">
    <property type="entry name" value="DNA repair protein RecN"/>
    <property type="match status" value="1"/>
</dbReference>
<dbReference type="GO" id="GO:0005524">
    <property type="term" value="F:ATP binding"/>
    <property type="evidence" value="ECO:0007669"/>
    <property type="project" value="UniProtKB-KW"/>
</dbReference>
<keyword evidence="5 9" id="KW-0227">DNA damage</keyword>
<feature type="domain" description="RecF/RecN/SMC N-terminal" evidence="11">
    <location>
        <begin position="1"/>
        <end position="512"/>
    </location>
</feature>
<dbReference type="GO" id="GO:0009432">
    <property type="term" value="P:SOS response"/>
    <property type="evidence" value="ECO:0007669"/>
    <property type="project" value="TreeGrafter"/>
</dbReference>
<evidence type="ECO:0000313" key="12">
    <source>
        <dbReference type="EMBL" id="AEF94932.1"/>
    </source>
</evidence>
<dbReference type="STRING" id="868595.Desca_2093"/>
<accession>F6B9N6</accession>
<dbReference type="NCBIfam" id="TIGR00634">
    <property type="entry name" value="recN"/>
    <property type="match status" value="1"/>
</dbReference>
<keyword evidence="13" id="KW-1185">Reference proteome</keyword>
<evidence type="ECO:0000256" key="3">
    <source>
        <dbReference type="ARBA" id="ARBA00021315"/>
    </source>
</evidence>
<sequence length="564" mass="62260">MLHSLYIKNFALIDDVEVNFGGGLNIVTGETGAGKSMLIDALQVALGSRASADFIRTGRDKATVQATFDLAKLPWLSQRLSELGLDLEDDDLLVLAREINRNGKNYCRVNGRLVSLNVYREVGGGLVDMLGQHEQQTLLNQDRHRALLDKLGGPQLINQAKRVKEIYRQWRDASTELKELENNARELARRLDMLTFQVAEIDKAALVEGEEEELLNERKLLVNAEKIARLAGESYDYLYGGETGGTSAVDAVGKAAAALKELAEIDGNLHSLVEAVESALYQLEDAAREISSYRDDVEYNPDRLDEIEHRLSLIKQLKYKYGASIQEILEFRHQAAAEIGTLANSSEKTELLKTQIKTLEQAWQQEAQNLSHLRKKAARELEQAAAKELKYLEMGSVAFRVGMTETGQLSPNGAEEIEFLIAPNPGEPLRPLQKIASGGELSRIMLVLKVLLAGVDEVPTLIFDEVDTGVGGKALQAIGEKLAKIGQNRQVICVTHAPQVACFADNHYLISKTVVDGHAQTSVTCLDESARVEELARMLAGREITDVVKDHAEQMLKMSAKLKI</sequence>
<comment type="similarity">
    <text evidence="2 9">Belongs to the RecN family.</text>
</comment>
<dbReference type="FunFam" id="3.40.50.300:FF:000356">
    <property type="entry name" value="DNA repair protein RecN"/>
    <property type="match status" value="1"/>
</dbReference>
<evidence type="ECO:0000256" key="2">
    <source>
        <dbReference type="ARBA" id="ARBA00009441"/>
    </source>
</evidence>
<dbReference type="PIRSF" id="PIRSF003128">
    <property type="entry name" value="RecN"/>
    <property type="match status" value="1"/>
</dbReference>
<evidence type="ECO:0000313" key="13">
    <source>
        <dbReference type="Proteomes" id="UP000009226"/>
    </source>
</evidence>
<dbReference type="Pfam" id="PF02463">
    <property type="entry name" value="SMC_N"/>
    <property type="match status" value="1"/>
</dbReference>
<evidence type="ECO:0000256" key="7">
    <source>
        <dbReference type="ARBA" id="ARBA00023204"/>
    </source>
</evidence>
<dbReference type="Proteomes" id="UP000009226">
    <property type="component" value="Chromosome"/>
</dbReference>
<gene>
    <name evidence="12" type="ordered locus">Desca_2093</name>
</gene>
<organism evidence="12 13">
    <name type="scientific">Desulfotomaculum nigrificans (strain DSM 14880 / VKM B-2319 / CO-1-SRB)</name>
    <name type="common">Desulfotomaculum carboxydivorans</name>
    <dbReference type="NCBI Taxonomy" id="868595"/>
    <lineage>
        <taxon>Bacteria</taxon>
        <taxon>Bacillati</taxon>
        <taxon>Bacillota</taxon>
        <taxon>Clostridia</taxon>
        <taxon>Eubacteriales</taxon>
        <taxon>Desulfotomaculaceae</taxon>
        <taxon>Desulfotomaculum</taxon>
    </lineage>
</organism>
<dbReference type="PANTHER" id="PTHR11059">
    <property type="entry name" value="DNA REPAIR PROTEIN RECN"/>
    <property type="match status" value="1"/>
</dbReference>
<protein>
    <recommendedName>
        <fullName evidence="3 9">DNA repair protein RecN</fullName>
    </recommendedName>
    <alternativeName>
        <fullName evidence="8 9">Recombination protein N</fullName>
    </alternativeName>
</protein>
<dbReference type="Gene3D" id="3.40.50.300">
    <property type="entry name" value="P-loop containing nucleotide triphosphate hydrolases"/>
    <property type="match status" value="2"/>
</dbReference>
<dbReference type="PANTHER" id="PTHR11059:SF0">
    <property type="entry name" value="DNA REPAIR PROTEIN RECN"/>
    <property type="match status" value="1"/>
</dbReference>
<dbReference type="CDD" id="cd03241">
    <property type="entry name" value="ABC_RecN"/>
    <property type="match status" value="2"/>
</dbReference>
<comment type="function">
    <text evidence="1 9">May be involved in recombinational repair of damaged DNA.</text>
</comment>
<evidence type="ECO:0000256" key="5">
    <source>
        <dbReference type="ARBA" id="ARBA00022763"/>
    </source>
</evidence>
<dbReference type="KEGG" id="dca:Desca_2093"/>
<dbReference type="InterPro" id="IPR003395">
    <property type="entry name" value="RecF/RecN/SMC_N"/>
</dbReference>
<dbReference type="EMBL" id="CP002736">
    <property type="protein sequence ID" value="AEF94932.1"/>
    <property type="molecule type" value="Genomic_DNA"/>
</dbReference>
<evidence type="ECO:0000256" key="1">
    <source>
        <dbReference type="ARBA" id="ARBA00003618"/>
    </source>
</evidence>
<evidence type="ECO:0000256" key="9">
    <source>
        <dbReference type="PIRNR" id="PIRNR003128"/>
    </source>
</evidence>
<name>F6B9N6_DESCC</name>